<feature type="region of interest" description="Disordered" evidence="1">
    <location>
        <begin position="1"/>
        <end position="30"/>
    </location>
</feature>
<dbReference type="AlphaFoldDB" id="A0A5N8WJA7"/>
<feature type="compositionally biased region" description="Low complexity" evidence="1">
    <location>
        <begin position="102"/>
        <end position="113"/>
    </location>
</feature>
<evidence type="ECO:0000313" key="3">
    <source>
        <dbReference type="EMBL" id="MPY46936.1"/>
    </source>
</evidence>
<feature type="non-terminal residue" evidence="3">
    <location>
        <position position="147"/>
    </location>
</feature>
<dbReference type="Proteomes" id="UP000326979">
    <property type="component" value="Unassembled WGS sequence"/>
</dbReference>
<feature type="region of interest" description="Disordered" evidence="1">
    <location>
        <begin position="54"/>
        <end position="147"/>
    </location>
</feature>
<comment type="caution">
    <text evidence="3">The sequence shown here is derived from an EMBL/GenBank/DDBJ whole genome shotgun (WGS) entry which is preliminary data.</text>
</comment>
<keyword evidence="2" id="KW-0812">Transmembrane</keyword>
<evidence type="ECO:0000313" key="4">
    <source>
        <dbReference type="Proteomes" id="UP000326979"/>
    </source>
</evidence>
<sequence>MTRTTTTATMTKTVHRAQPVSLPARGRHRKPRPRRLLFAVGGFALAAGALGVAGLLPEPVGGGGAGQTGTEPRAAADGVQERQGPGNAAATMEAVPPRRDSSNSGSGIGSASGARPTSGPTAMESPSPDSTSPALMAAARPAGPIGA</sequence>
<accession>A0A5N8WJA7</accession>
<keyword evidence="4" id="KW-1185">Reference proteome</keyword>
<reference evidence="3 4" key="1">
    <citation type="submission" date="2019-07" db="EMBL/GenBank/DDBJ databases">
        <title>New species of Amycolatopsis and Streptomyces.</title>
        <authorList>
            <person name="Duangmal K."/>
            <person name="Teo W.F.A."/>
            <person name="Lipun K."/>
        </authorList>
    </citation>
    <scope>NUCLEOTIDE SEQUENCE [LARGE SCALE GENOMIC DNA]</scope>
    <source>
        <strain evidence="3 4">TISTR 2346</strain>
    </source>
</reference>
<feature type="transmembrane region" description="Helical" evidence="2">
    <location>
        <begin position="36"/>
        <end position="56"/>
    </location>
</feature>
<feature type="compositionally biased region" description="Low complexity" evidence="1">
    <location>
        <begin position="1"/>
        <end position="12"/>
    </location>
</feature>
<name>A0A5N8WJA7_9ACTN</name>
<gene>
    <name evidence="3" type="ORF">FNH04_45715</name>
</gene>
<keyword evidence="2" id="KW-0472">Membrane</keyword>
<dbReference type="EMBL" id="VJZE01000864">
    <property type="protein sequence ID" value="MPY46936.1"/>
    <property type="molecule type" value="Genomic_DNA"/>
</dbReference>
<keyword evidence="2" id="KW-1133">Transmembrane helix</keyword>
<evidence type="ECO:0000256" key="2">
    <source>
        <dbReference type="SAM" id="Phobius"/>
    </source>
</evidence>
<proteinExistence type="predicted"/>
<evidence type="ECO:0000256" key="1">
    <source>
        <dbReference type="SAM" id="MobiDB-lite"/>
    </source>
</evidence>
<protein>
    <submittedName>
        <fullName evidence="3">Uncharacterized protein</fullName>
    </submittedName>
</protein>
<organism evidence="3 4">
    <name type="scientific">Streptomyces phyllanthi</name>
    <dbReference type="NCBI Taxonomy" id="1803180"/>
    <lineage>
        <taxon>Bacteria</taxon>
        <taxon>Bacillati</taxon>
        <taxon>Actinomycetota</taxon>
        <taxon>Actinomycetes</taxon>
        <taxon>Kitasatosporales</taxon>
        <taxon>Streptomycetaceae</taxon>
        <taxon>Streptomyces</taxon>
    </lineage>
</organism>